<evidence type="ECO:0000256" key="1">
    <source>
        <dbReference type="ARBA" id="ARBA00004191"/>
    </source>
</evidence>
<organism evidence="7 8">
    <name type="scientific">Rhodococcus wratislaviensis</name>
    <name type="common">Tsukamurella wratislaviensis</name>
    <dbReference type="NCBI Taxonomy" id="44752"/>
    <lineage>
        <taxon>Bacteria</taxon>
        <taxon>Bacillati</taxon>
        <taxon>Actinomycetota</taxon>
        <taxon>Actinomycetes</taxon>
        <taxon>Mycobacteriales</taxon>
        <taxon>Nocardiaceae</taxon>
        <taxon>Rhodococcus</taxon>
    </lineage>
</organism>
<dbReference type="GO" id="GO:0032787">
    <property type="term" value="P:monocarboxylic acid metabolic process"/>
    <property type="evidence" value="ECO:0007669"/>
    <property type="project" value="UniProtKB-ARBA"/>
</dbReference>
<dbReference type="RefSeq" id="WP_245973423.1">
    <property type="nucleotide sequence ID" value="NZ_QTTP01000001.1"/>
</dbReference>
<dbReference type="Gene3D" id="3.40.50.720">
    <property type="entry name" value="NAD(P)-binding Rossmann-like Domain"/>
    <property type="match status" value="1"/>
</dbReference>
<evidence type="ECO:0000313" key="8">
    <source>
        <dbReference type="Proteomes" id="UP000251211"/>
    </source>
</evidence>
<proteinExistence type="inferred from homology"/>
<evidence type="ECO:0000256" key="5">
    <source>
        <dbReference type="ARBA" id="ARBA00040781"/>
    </source>
</evidence>
<dbReference type="SUPFAM" id="SSF51735">
    <property type="entry name" value="NAD(P)-binding Rossmann-fold domains"/>
    <property type="match status" value="1"/>
</dbReference>
<dbReference type="PRINTS" id="PR00081">
    <property type="entry name" value="GDHRDH"/>
</dbReference>
<accession>A0AB38FD47</accession>
<keyword evidence="3" id="KW-0134">Cell wall</keyword>
<dbReference type="PRINTS" id="PR00080">
    <property type="entry name" value="SDRFAMILY"/>
</dbReference>
<dbReference type="PANTHER" id="PTHR42879">
    <property type="entry name" value="3-OXOACYL-(ACYL-CARRIER-PROTEIN) REDUCTASE"/>
    <property type="match status" value="1"/>
</dbReference>
<dbReference type="Pfam" id="PF13561">
    <property type="entry name" value="adh_short_C2"/>
    <property type="match status" value="1"/>
</dbReference>
<dbReference type="GO" id="GO:0004316">
    <property type="term" value="F:3-oxoacyl-[acyl-carrier-protein] reductase (NADPH) activity"/>
    <property type="evidence" value="ECO:0007669"/>
    <property type="project" value="UniProtKB-EC"/>
</dbReference>
<dbReference type="EMBL" id="UAUI01000011">
    <property type="protein sequence ID" value="SPZ39508.1"/>
    <property type="molecule type" value="Genomic_DNA"/>
</dbReference>
<dbReference type="FunFam" id="3.40.50.720:FF:000173">
    <property type="entry name" value="3-oxoacyl-[acyl-carrier protein] reductase"/>
    <property type="match status" value="1"/>
</dbReference>
<keyword evidence="4 7" id="KW-0560">Oxidoreductase</keyword>
<comment type="catalytic activity">
    <reaction evidence="6">
        <text>a (3R)-hydroxyacyl-[ACP] + NADP(+) = a 3-oxoacyl-[ACP] + NADPH + H(+)</text>
        <dbReference type="Rhea" id="RHEA:17397"/>
        <dbReference type="Rhea" id="RHEA-COMP:9916"/>
        <dbReference type="Rhea" id="RHEA-COMP:9945"/>
        <dbReference type="ChEBI" id="CHEBI:15378"/>
        <dbReference type="ChEBI" id="CHEBI:57783"/>
        <dbReference type="ChEBI" id="CHEBI:58349"/>
        <dbReference type="ChEBI" id="CHEBI:78776"/>
        <dbReference type="ChEBI" id="CHEBI:78827"/>
        <dbReference type="EC" id="1.1.1.100"/>
    </reaction>
    <physiologicalReaction direction="right-to-left" evidence="6">
        <dbReference type="Rhea" id="RHEA:17399"/>
    </physiologicalReaction>
</comment>
<sequence>MMPRNDEPYLGGRLVGPSVVIAGSGAGNGLGRSLALGFAQAGADLTLNYFREDAAAFNGLLAELRGLGARVTAIEGDISVEPTAEELAASALREFGRIDVLVNNAAISTPTYTHEMSLQTWQRTIDVNLTGTFLTTRAVLPTMIGRRRGRIINISSQIALKGGREHGHYAAAKAGMIAFTKSVALEVGAYGITANCIAPGPLDTRLMTNVSDQWKQDKLRELVIPRFGTPDEVIPTALLLASDPAGNLYTGQTLGPNSGDVMP</sequence>
<comment type="caution">
    <text evidence="7">The sequence shown here is derived from an EMBL/GenBank/DDBJ whole genome shotgun (WGS) entry which is preliminary data.</text>
</comment>
<dbReference type="Proteomes" id="UP000251211">
    <property type="component" value="Unassembled WGS sequence"/>
</dbReference>
<name>A0AB38FD47_RHOWR</name>
<protein>
    <recommendedName>
        <fullName evidence="5">3-oxoacyl-[acyl-carrier-protein] reductase MabA</fullName>
    </recommendedName>
</protein>
<dbReference type="InterPro" id="IPR036291">
    <property type="entry name" value="NAD(P)-bd_dom_sf"/>
</dbReference>
<evidence type="ECO:0000256" key="6">
    <source>
        <dbReference type="ARBA" id="ARBA00047400"/>
    </source>
</evidence>
<dbReference type="CDD" id="cd05233">
    <property type="entry name" value="SDR_c"/>
    <property type="match status" value="1"/>
</dbReference>
<evidence type="ECO:0000256" key="2">
    <source>
        <dbReference type="ARBA" id="ARBA00006484"/>
    </source>
</evidence>
<keyword evidence="3" id="KW-0964">Secreted</keyword>
<evidence type="ECO:0000313" key="7">
    <source>
        <dbReference type="EMBL" id="SPZ39508.1"/>
    </source>
</evidence>
<comment type="subcellular location">
    <subcellularLocation>
        <location evidence="1">Secreted</location>
        <location evidence="1">Cell wall</location>
    </subcellularLocation>
</comment>
<dbReference type="InterPro" id="IPR002347">
    <property type="entry name" value="SDR_fam"/>
</dbReference>
<comment type="similarity">
    <text evidence="2">Belongs to the short-chain dehydrogenases/reductases (SDR) family.</text>
</comment>
<dbReference type="PROSITE" id="PS00061">
    <property type="entry name" value="ADH_SHORT"/>
    <property type="match status" value="1"/>
</dbReference>
<dbReference type="InterPro" id="IPR050259">
    <property type="entry name" value="SDR"/>
</dbReference>
<dbReference type="InterPro" id="IPR020904">
    <property type="entry name" value="Sc_DH/Rdtase_CS"/>
</dbReference>
<evidence type="ECO:0000256" key="3">
    <source>
        <dbReference type="ARBA" id="ARBA00022512"/>
    </source>
</evidence>
<gene>
    <name evidence="7" type="ORF">NCTC13229_02987</name>
</gene>
<reference evidence="7 8" key="1">
    <citation type="submission" date="2018-06" db="EMBL/GenBank/DDBJ databases">
        <authorList>
            <consortium name="Pathogen Informatics"/>
            <person name="Doyle S."/>
        </authorList>
    </citation>
    <scope>NUCLEOTIDE SEQUENCE [LARGE SCALE GENOMIC DNA]</scope>
    <source>
        <strain evidence="7 8">NCTC13229</strain>
    </source>
</reference>
<dbReference type="AlphaFoldDB" id="A0AB38FD47"/>
<evidence type="ECO:0000256" key="4">
    <source>
        <dbReference type="ARBA" id="ARBA00023002"/>
    </source>
</evidence>
<dbReference type="PANTHER" id="PTHR42879:SF2">
    <property type="entry name" value="3-OXOACYL-[ACYL-CARRIER-PROTEIN] REDUCTASE FABG"/>
    <property type="match status" value="1"/>
</dbReference>